<evidence type="ECO:0000313" key="3">
    <source>
        <dbReference type="Proteomes" id="UP001642409"/>
    </source>
</evidence>
<gene>
    <name evidence="1" type="ORF">HINF_LOCUS40233</name>
    <name evidence="2" type="ORF">HINF_LOCUS8488</name>
</gene>
<evidence type="ECO:0000313" key="1">
    <source>
        <dbReference type="EMBL" id="CAI9952588.1"/>
    </source>
</evidence>
<name>A0AA86UY73_9EUKA</name>
<reference evidence="2 3" key="2">
    <citation type="submission" date="2024-07" db="EMBL/GenBank/DDBJ databases">
        <authorList>
            <person name="Akdeniz Z."/>
        </authorList>
    </citation>
    <scope>NUCLEOTIDE SEQUENCE [LARGE SCALE GENOMIC DNA]</scope>
</reference>
<evidence type="ECO:0000313" key="2">
    <source>
        <dbReference type="EMBL" id="CAL5985027.1"/>
    </source>
</evidence>
<reference evidence="1" key="1">
    <citation type="submission" date="2023-06" db="EMBL/GenBank/DDBJ databases">
        <authorList>
            <person name="Kurt Z."/>
        </authorList>
    </citation>
    <scope>NUCLEOTIDE SEQUENCE</scope>
</reference>
<keyword evidence="3" id="KW-1185">Reference proteome</keyword>
<protein>
    <submittedName>
        <fullName evidence="2">Hypothetical_protein</fullName>
    </submittedName>
</protein>
<dbReference type="EMBL" id="CAXDID020000018">
    <property type="protein sequence ID" value="CAL5985027.1"/>
    <property type="molecule type" value="Genomic_DNA"/>
</dbReference>
<dbReference type="EMBL" id="CATOUU010000834">
    <property type="protein sequence ID" value="CAI9952588.1"/>
    <property type="molecule type" value="Genomic_DNA"/>
</dbReference>
<proteinExistence type="predicted"/>
<dbReference type="Proteomes" id="UP001642409">
    <property type="component" value="Unassembled WGS sequence"/>
</dbReference>
<comment type="caution">
    <text evidence="1">The sequence shown here is derived from an EMBL/GenBank/DDBJ whole genome shotgun (WGS) entry which is preliminary data.</text>
</comment>
<sequence length="122" mass="14493">MQNNLSNPHSQCQYSLPNYKQVCNNQVYINNFDFTILAVISETGRSRQRLRMWVRQEGQGNAGSIRPRIGELEHEYVGLKRKILQINMLSGLKLYETQLLKINLSIYIFYVQRTFKMYDYSY</sequence>
<accession>A0AA86UY73</accession>
<organism evidence="1">
    <name type="scientific">Hexamita inflata</name>
    <dbReference type="NCBI Taxonomy" id="28002"/>
    <lineage>
        <taxon>Eukaryota</taxon>
        <taxon>Metamonada</taxon>
        <taxon>Diplomonadida</taxon>
        <taxon>Hexamitidae</taxon>
        <taxon>Hexamitinae</taxon>
        <taxon>Hexamita</taxon>
    </lineage>
</organism>
<dbReference type="AlphaFoldDB" id="A0AA86UY73"/>